<feature type="chain" id="PRO_5041704486" description="Protein kinase domain-containing protein" evidence="14">
    <location>
        <begin position="22"/>
        <end position="461"/>
    </location>
</feature>
<dbReference type="FunFam" id="1.10.510.10:FF:000590">
    <property type="entry name" value="PR5-like receptor kinase"/>
    <property type="match status" value="1"/>
</dbReference>
<dbReference type="InterPro" id="IPR008271">
    <property type="entry name" value="Ser/Thr_kinase_AS"/>
</dbReference>
<evidence type="ECO:0000256" key="4">
    <source>
        <dbReference type="ARBA" id="ARBA00022692"/>
    </source>
</evidence>
<evidence type="ECO:0000256" key="11">
    <source>
        <dbReference type="ARBA" id="ARBA00023180"/>
    </source>
</evidence>
<dbReference type="Pfam" id="PF13947">
    <property type="entry name" value="GUB_WAK_bind"/>
    <property type="match status" value="1"/>
</dbReference>
<evidence type="ECO:0000259" key="15">
    <source>
        <dbReference type="PROSITE" id="PS50011"/>
    </source>
</evidence>
<dbReference type="InterPro" id="IPR011009">
    <property type="entry name" value="Kinase-like_dom_sf"/>
</dbReference>
<keyword evidence="4" id="KW-0812">Transmembrane</keyword>
<dbReference type="Gene3D" id="3.30.200.20">
    <property type="entry name" value="Phosphorylase Kinase, domain 1"/>
    <property type="match status" value="1"/>
</dbReference>
<dbReference type="PROSITE" id="PS50011">
    <property type="entry name" value="PROTEIN_KINASE_DOM"/>
    <property type="match status" value="1"/>
</dbReference>
<evidence type="ECO:0000256" key="8">
    <source>
        <dbReference type="ARBA" id="ARBA00022840"/>
    </source>
</evidence>
<evidence type="ECO:0000256" key="13">
    <source>
        <dbReference type="RuleBase" id="RU000304"/>
    </source>
</evidence>
<dbReference type="GO" id="GO:0005524">
    <property type="term" value="F:ATP binding"/>
    <property type="evidence" value="ECO:0007669"/>
    <property type="project" value="UniProtKB-UniRule"/>
</dbReference>
<keyword evidence="5 14" id="KW-0732">Signal</keyword>
<comment type="subcellular location">
    <subcellularLocation>
        <location evidence="1">Membrane</location>
        <topology evidence="1">Single-pass type I membrane protein</topology>
    </subcellularLocation>
</comment>
<feature type="domain" description="Protein kinase" evidence="15">
    <location>
        <begin position="212"/>
        <end position="461"/>
    </location>
</feature>
<evidence type="ECO:0000256" key="14">
    <source>
        <dbReference type="SAM" id="SignalP"/>
    </source>
</evidence>
<keyword evidence="10" id="KW-0472">Membrane</keyword>
<dbReference type="SMART" id="SM00220">
    <property type="entry name" value="S_TKc"/>
    <property type="match status" value="1"/>
</dbReference>
<evidence type="ECO:0000256" key="5">
    <source>
        <dbReference type="ARBA" id="ARBA00022729"/>
    </source>
</evidence>
<dbReference type="PANTHER" id="PTHR27009">
    <property type="entry name" value="RUST RESISTANCE KINASE LR10-RELATED"/>
    <property type="match status" value="1"/>
</dbReference>
<evidence type="ECO:0000256" key="10">
    <source>
        <dbReference type="ARBA" id="ARBA00023136"/>
    </source>
</evidence>
<dbReference type="GO" id="GO:0004674">
    <property type="term" value="F:protein serine/threonine kinase activity"/>
    <property type="evidence" value="ECO:0007669"/>
    <property type="project" value="UniProtKB-KW"/>
</dbReference>
<dbReference type="InterPro" id="IPR025287">
    <property type="entry name" value="WAK_GUB"/>
</dbReference>
<feature type="binding site" evidence="12">
    <location>
        <position position="240"/>
    </location>
    <ligand>
        <name>ATP</name>
        <dbReference type="ChEBI" id="CHEBI:30616"/>
    </ligand>
</feature>
<keyword evidence="3" id="KW-0808">Transferase</keyword>
<evidence type="ECO:0000256" key="3">
    <source>
        <dbReference type="ARBA" id="ARBA00022679"/>
    </source>
</evidence>
<evidence type="ECO:0000256" key="2">
    <source>
        <dbReference type="ARBA" id="ARBA00022527"/>
    </source>
</evidence>
<dbReference type="InterPro" id="IPR045874">
    <property type="entry name" value="LRK10/LRL21-25-like"/>
</dbReference>
<reference evidence="16" key="1">
    <citation type="submission" date="2022-12" db="EMBL/GenBank/DDBJ databases">
        <title>Draft genome assemblies for two species of Escallonia (Escalloniales).</title>
        <authorList>
            <person name="Chanderbali A."/>
            <person name="Dervinis C."/>
            <person name="Anghel I."/>
            <person name="Soltis D."/>
            <person name="Soltis P."/>
            <person name="Zapata F."/>
        </authorList>
    </citation>
    <scope>NUCLEOTIDE SEQUENCE</scope>
    <source>
        <strain evidence="16">UCBG64.0493</strain>
        <tissue evidence="16">Leaf</tissue>
    </source>
</reference>
<evidence type="ECO:0000313" key="17">
    <source>
        <dbReference type="Proteomes" id="UP001188597"/>
    </source>
</evidence>
<protein>
    <recommendedName>
        <fullName evidence="15">Protein kinase domain-containing protein</fullName>
    </recommendedName>
</protein>
<keyword evidence="17" id="KW-1185">Reference proteome</keyword>
<feature type="signal peptide" evidence="14">
    <location>
        <begin position="1"/>
        <end position="21"/>
    </location>
</feature>
<keyword evidence="9" id="KW-1133">Transmembrane helix</keyword>
<dbReference type="Proteomes" id="UP001188597">
    <property type="component" value="Unassembled WGS sequence"/>
</dbReference>
<dbReference type="GO" id="GO:0030247">
    <property type="term" value="F:polysaccharide binding"/>
    <property type="evidence" value="ECO:0007669"/>
    <property type="project" value="InterPro"/>
</dbReference>
<dbReference type="AlphaFoldDB" id="A0AA89AH76"/>
<evidence type="ECO:0000256" key="9">
    <source>
        <dbReference type="ARBA" id="ARBA00022989"/>
    </source>
</evidence>
<keyword evidence="7" id="KW-0418">Kinase</keyword>
<dbReference type="InterPro" id="IPR000719">
    <property type="entry name" value="Prot_kinase_dom"/>
</dbReference>
<evidence type="ECO:0000256" key="1">
    <source>
        <dbReference type="ARBA" id="ARBA00004479"/>
    </source>
</evidence>
<evidence type="ECO:0000256" key="6">
    <source>
        <dbReference type="ARBA" id="ARBA00022741"/>
    </source>
</evidence>
<dbReference type="PROSITE" id="PS00108">
    <property type="entry name" value="PROTEIN_KINASE_ST"/>
    <property type="match status" value="1"/>
</dbReference>
<dbReference type="PROSITE" id="PS00107">
    <property type="entry name" value="PROTEIN_KINASE_ATP"/>
    <property type="match status" value="1"/>
</dbReference>
<keyword evidence="8 12" id="KW-0067">ATP-binding</keyword>
<keyword evidence="2 13" id="KW-0723">Serine/threonine-protein kinase</keyword>
<dbReference type="SUPFAM" id="SSF56112">
    <property type="entry name" value="Protein kinase-like (PK-like)"/>
    <property type="match status" value="1"/>
</dbReference>
<accession>A0AA89AH76</accession>
<dbReference type="Pfam" id="PF00069">
    <property type="entry name" value="Pkinase"/>
    <property type="match status" value="1"/>
</dbReference>
<proteinExistence type="inferred from homology"/>
<dbReference type="GO" id="GO:0016020">
    <property type="term" value="C:membrane"/>
    <property type="evidence" value="ECO:0007669"/>
    <property type="project" value="UniProtKB-SubCell"/>
</dbReference>
<evidence type="ECO:0000313" key="16">
    <source>
        <dbReference type="EMBL" id="KAK3002145.1"/>
    </source>
</evidence>
<evidence type="ECO:0000256" key="12">
    <source>
        <dbReference type="PROSITE-ProRule" id="PRU10141"/>
    </source>
</evidence>
<gene>
    <name evidence="16" type="ORF">RJ639_021185</name>
</gene>
<comment type="caution">
    <text evidence="16">The sequence shown here is derived from an EMBL/GenBank/DDBJ whole genome shotgun (WGS) entry which is preliminary data.</text>
</comment>
<comment type="similarity">
    <text evidence="13">Belongs to the protein kinase superfamily.</text>
</comment>
<keyword evidence="11" id="KW-0325">Glycoprotein</keyword>
<dbReference type="EMBL" id="JAVXUP010002644">
    <property type="protein sequence ID" value="KAK3002145.1"/>
    <property type="molecule type" value="Genomic_DNA"/>
</dbReference>
<sequence length="461" mass="51369">MAAISLYHFLLLTLFPTLGGAGRDACKVARCSHKGPLIRFPFRLNFLQPEHCGYPGFTLTCNPNNQTVLRLPSSVNLLVKKIDYGLQTVQLQDPNSCLPKQLPNFNLSNSPFEFTGYSWSQYNLSLFNCSPPERSLGGLIPCLSVGGYRVYAITHFGSSSDLKFCVKIGGISSVPYDLLDGVDHQKRLHLNWSEPSCKVCEAQGKRCGFKNYTSPNKLGEGSYGTVFKGKLSSEVFVAVKVLNDSTGNGEEFTNKVGTMARIHHVNVVRLVGFCADGTRRALVYEFLPNDSLEKFIFSENQNSNTLGWEKLQDIALGIAKGIEYLHQGCDRRILHFDIKPHNILLDHNFNPKVADFGLAKLCSKEQSMVSMTAARGTMGYIAPEVFSRNFGNVSYKSDVYSFGMMLLEMVGGRKNTDATVQNTSQVYFPEWVYNRLCEGEELGIKAEEEEHGQIAKRLETL</sequence>
<evidence type="ECO:0000256" key="7">
    <source>
        <dbReference type="ARBA" id="ARBA00022777"/>
    </source>
</evidence>
<dbReference type="Gene3D" id="1.10.510.10">
    <property type="entry name" value="Transferase(Phosphotransferase) domain 1"/>
    <property type="match status" value="1"/>
</dbReference>
<dbReference type="InterPro" id="IPR017441">
    <property type="entry name" value="Protein_kinase_ATP_BS"/>
</dbReference>
<name>A0AA89AH76_9ASTE</name>
<organism evidence="16 17">
    <name type="scientific">Escallonia herrerae</name>
    <dbReference type="NCBI Taxonomy" id="1293975"/>
    <lineage>
        <taxon>Eukaryota</taxon>
        <taxon>Viridiplantae</taxon>
        <taxon>Streptophyta</taxon>
        <taxon>Embryophyta</taxon>
        <taxon>Tracheophyta</taxon>
        <taxon>Spermatophyta</taxon>
        <taxon>Magnoliopsida</taxon>
        <taxon>eudicotyledons</taxon>
        <taxon>Gunneridae</taxon>
        <taxon>Pentapetalae</taxon>
        <taxon>asterids</taxon>
        <taxon>campanulids</taxon>
        <taxon>Escalloniales</taxon>
        <taxon>Escalloniaceae</taxon>
        <taxon>Escallonia</taxon>
    </lineage>
</organism>
<keyword evidence="6 12" id="KW-0547">Nucleotide-binding</keyword>